<feature type="binding site" evidence="11">
    <location>
        <position position="123"/>
    </location>
    <ligand>
        <name>FMN</name>
        <dbReference type="ChEBI" id="CHEBI:58210"/>
    </ligand>
</feature>
<dbReference type="SUPFAM" id="SSF51395">
    <property type="entry name" value="FMN-linked oxidoreductases"/>
    <property type="match status" value="1"/>
</dbReference>
<dbReference type="GO" id="GO:0000287">
    <property type="term" value="F:magnesium ion binding"/>
    <property type="evidence" value="ECO:0007669"/>
    <property type="project" value="UniProtKB-UniRule"/>
</dbReference>
<evidence type="ECO:0000259" key="12">
    <source>
        <dbReference type="Pfam" id="PF01070"/>
    </source>
</evidence>
<comment type="cofactor">
    <cofactor evidence="11">
        <name>NADPH</name>
        <dbReference type="ChEBI" id="CHEBI:57783"/>
    </cofactor>
</comment>
<feature type="binding site" evidence="11">
    <location>
        <position position="219"/>
    </location>
    <ligand>
        <name>FMN</name>
        <dbReference type="ChEBI" id="CHEBI:58210"/>
    </ligand>
</feature>
<organism evidence="13">
    <name type="scientific">Candidatus Methanophaga sp. ANME-1 ERB7</name>
    <dbReference type="NCBI Taxonomy" id="2759913"/>
    <lineage>
        <taxon>Archaea</taxon>
        <taxon>Methanobacteriati</taxon>
        <taxon>Methanobacteriota</taxon>
        <taxon>Stenosarchaea group</taxon>
        <taxon>Methanomicrobia</taxon>
        <taxon>Candidatus Methanophagales</taxon>
        <taxon>Candidatus Methanophagaceae</taxon>
        <taxon>Candidatus Methanophaga</taxon>
    </lineage>
</organism>
<dbReference type="GO" id="GO:0016491">
    <property type="term" value="F:oxidoreductase activity"/>
    <property type="evidence" value="ECO:0007669"/>
    <property type="project" value="InterPro"/>
</dbReference>
<keyword evidence="5 11" id="KW-0479">Metal-binding</keyword>
<evidence type="ECO:0000256" key="11">
    <source>
        <dbReference type="HAMAP-Rule" id="MF_00354"/>
    </source>
</evidence>
<reference evidence="13" key="1">
    <citation type="submission" date="2020-06" db="EMBL/GenBank/DDBJ databases">
        <title>Unique genomic features of the anaerobic methanotrophic archaea.</title>
        <authorList>
            <person name="Chadwick G.L."/>
            <person name="Skennerton C.T."/>
            <person name="Laso-Perez R."/>
            <person name="Leu A.O."/>
            <person name="Speth D.R."/>
            <person name="Yu H."/>
            <person name="Morgan-Lang C."/>
            <person name="Hatzenpichler R."/>
            <person name="Goudeau D."/>
            <person name="Malmstrom R."/>
            <person name="Brazelton W.J."/>
            <person name="Woyke T."/>
            <person name="Hallam S.J."/>
            <person name="Tyson G.W."/>
            <person name="Wegener G."/>
            <person name="Boetius A."/>
            <person name="Orphan V."/>
        </authorList>
    </citation>
    <scope>NUCLEOTIDE SEQUENCE</scope>
</reference>
<dbReference type="CDD" id="cd02811">
    <property type="entry name" value="IDI-2_FMN"/>
    <property type="match status" value="1"/>
</dbReference>
<feature type="binding site" evidence="11">
    <location>
        <begin position="94"/>
        <end position="96"/>
    </location>
    <ligand>
        <name>substrate</name>
    </ligand>
</feature>
<dbReference type="GO" id="GO:0010181">
    <property type="term" value="F:FMN binding"/>
    <property type="evidence" value="ECO:0007669"/>
    <property type="project" value="UniProtKB-UniRule"/>
</dbReference>
<sequence>MNKTSRRKIEQLQICTEKEVEAGVNCFADVKLVHVALPELDKEAIDLKTEFLGFSFQYPIMIASMTGGHPDTRKVNIVLAEAAKTLGVGMGVGSQRAALEGSELEDSFRVVRDVAPDLFIYANLGAPQLKEYGVEGVERVIEMIGADAIAIHLNFLQEAIQPEGNVDASGCLAAITAVCEAIKKPVIVKETGAGISYTMAKMLHGSGVSAIDVGGLGGTSLAAAEIYRANAEGDELGAHLGNLFGWNWGISTVESIVECRALPFTIPIIATGGIRNGLDIAKGIALGSDMCSAALPFLKPAMESGSIKSSVDKVVAKITEFSEELKVAMFLTGCKNTIDLKAAELVITGETREIMEQRGVFDRVKRKKKHT</sequence>
<evidence type="ECO:0000256" key="3">
    <source>
        <dbReference type="ARBA" id="ARBA00022630"/>
    </source>
</evidence>
<evidence type="ECO:0000256" key="10">
    <source>
        <dbReference type="ARBA" id="ARBA00025810"/>
    </source>
</evidence>
<evidence type="ECO:0000256" key="1">
    <source>
        <dbReference type="ARBA" id="ARBA00001917"/>
    </source>
</evidence>
<dbReference type="PANTHER" id="PTHR43665">
    <property type="entry name" value="ISOPENTENYL-DIPHOSPHATE DELTA-ISOMERASE"/>
    <property type="match status" value="1"/>
</dbReference>
<dbReference type="AlphaFoldDB" id="A0A7G9Z6M5"/>
<feature type="binding site" evidence="11">
    <location>
        <begin position="273"/>
        <end position="275"/>
    </location>
    <ligand>
        <name>FMN</name>
        <dbReference type="ChEBI" id="CHEBI:58210"/>
    </ligand>
</feature>
<feature type="binding site" evidence="11">
    <location>
        <position position="157"/>
    </location>
    <ligand>
        <name>substrate</name>
    </ligand>
</feature>
<evidence type="ECO:0000256" key="5">
    <source>
        <dbReference type="ARBA" id="ARBA00022723"/>
    </source>
</evidence>
<dbReference type="GO" id="GO:0005737">
    <property type="term" value="C:cytoplasm"/>
    <property type="evidence" value="ECO:0007669"/>
    <property type="project" value="UniProtKB-SubCell"/>
</dbReference>
<feature type="binding site" evidence="11">
    <location>
        <begin position="294"/>
        <end position="295"/>
    </location>
    <ligand>
        <name>FMN</name>
        <dbReference type="ChEBI" id="CHEBI:58210"/>
    </ligand>
</feature>
<comment type="caution">
    <text evidence="11">Lacks conserved residue(s) required for the propagation of feature annotation.</text>
</comment>
<feature type="binding site" evidence="11">
    <location>
        <begin position="64"/>
        <end position="66"/>
    </location>
    <ligand>
        <name>FMN</name>
        <dbReference type="ChEBI" id="CHEBI:58210"/>
    </ligand>
</feature>
<dbReference type="GO" id="GO:0008299">
    <property type="term" value="P:isoprenoid biosynthetic process"/>
    <property type="evidence" value="ECO:0007669"/>
    <property type="project" value="UniProtKB-UniRule"/>
</dbReference>
<keyword evidence="6 11" id="KW-0460">Magnesium</keyword>
<dbReference type="InterPro" id="IPR013785">
    <property type="entry name" value="Aldolase_TIM"/>
</dbReference>
<comment type="cofactor">
    <cofactor evidence="1 11">
        <name>FMN</name>
        <dbReference type="ChEBI" id="CHEBI:58210"/>
    </cofactor>
</comment>
<dbReference type="Gene3D" id="3.20.20.70">
    <property type="entry name" value="Aldolase class I"/>
    <property type="match status" value="1"/>
</dbReference>
<proteinExistence type="inferred from homology"/>
<evidence type="ECO:0000256" key="7">
    <source>
        <dbReference type="ARBA" id="ARBA00022857"/>
    </source>
</evidence>
<dbReference type="EC" id="5.3.3.2" evidence="11"/>
<comment type="subcellular location">
    <subcellularLocation>
        <location evidence="11">Cytoplasm</location>
    </subcellularLocation>
</comment>
<keyword evidence="2 11" id="KW-0963">Cytoplasm</keyword>
<dbReference type="PANTHER" id="PTHR43665:SF1">
    <property type="entry name" value="ISOPENTENYL-DIPHOSPHATE DELTA-ISOMERASE"/>
    <property type="match status" value="1"/>
</dbReference>
<feature type="binding site" evidence="11">
    <location>
        <position position="94"/>
    </location>
    <ligand>
        <name>FMN</name>
        <dbReference type="ChEBI" id="CHEBI:58210"/>
    </ligand>
</feature>
<dbReference type="NCBIfam" id="TIGR02151">
    <property type="entry name" value="IPP_isom_2"/>
    <property type="match status" value="1"/>
</dbReference>
<dbReference type="Pfam" id="PF01070">
    <property type="entry name" value="FMN_dh"/>
    <property type="match status" value="1"/>
</dbReference>
<keyword evidence="9 11" id="KW-0413">Isomerase</keyword>
<keyword evidence="3 11" id="KW-0285">Flavoprotein</keyword>
<dbReference type="InterPro" id="IPR011179">
    <property type="entry name" value="IPdP_isomerase"/>
</dbReference>
<comment type="function">
    <text evidence="11">Involved in the biosynthesis of isoprenoids. Catalyzes the 1,3-allylic rearrangement of the homoallylic substrate isopentenyl (IPP) to its allylic isomer, dimethylallyl diphosphate (DMAPP).</text>
</comment>
<evidence type="ECO:0000256" key="6">
    <source>
        <dbReference type="ARBA" id="ARBA00022842"/>
    </source>
</evidence>
<protein>
    <recommendedName>
        <fullName evidence="11">Isopentenyl-diphosphate delta-isomerase</fullName>
        <shortName evidence="11">IPP isomerase</shortName>
        <ecNumber evidence="11">5.3.3.2</ecNumber>
    </recommendedName>
    <alternativeName>
        <fullName evidence="11">Isopentenyl diphosphate:dimethylallyl diphosphate isomerase</fullName>
    </alternativeName>
    <alternativeName>
        <fullName evidence="11">Isopentenyl pyrophosphate isomerase</fullName>
    </alternativeName>
    <alternativeName>
        <fullName evidence="11">Type 2 isopentenyl diphosphate isomerase</fullName>
        <shortName evidence="11">IDI-2</shortName>
    </alternativeName>
</protein>
<keyword evidence="7 11" id="KW-0521">NADP</keyword>
<evidence type="ECO:0000256" key="2">
    <source>
        <dbReference type="ARBA" id="ARBA00022490"/>
    </source>
</evidence>
<dbReference type="GO" id="GO:0004452">
    <property type="term" value="F:isopentenyl-diphosphate delta-isomerase activity"/>
    <property type="evidence" value="ECO:0007669"/>
    <property type="project" value="UniProtKB-UniRule"/>
</dbReference>
<accession>A0A7G9Z6M5</accession>
<evidence type="ECO:0000256" key="9">
    <source>
        <dbReference type="ARBA" id="ARBA00023235"/>
    </source>
</evidence>
<name>A0A7G9Z6M5_9EURY</name>
<feature type="domain" description="FMN-dependent dehydrogenase" evidence="12">
    <location>
        <begin position="172"/>
        <end position="343"/>
    </location>
</feature>
<comment type="similarity">
    <text evidence="11">Belongs to the IPP isomerase type 2 family.</text>
</comment>
<dbReference type="PIRSF" id="PIRSF003314">
    <property type="entry name" value="IPP_isomerase"/>
    <property type="match status" value="1"/>
</dbReference>
<keyword evidence="4 11" id="KW-0288">FMN</keyword>
<keyword evidence="8 11" id="KW-0414">Isoprene biosynthesis</keyword>
<evidence type="ECO:0000256" key="8">
    <source>
        <dbReference type="ARBA" id="ARBA00023229"/>
    </source>
</evidence>
<dbReference type="HAMAP" id="MF_00354">
    <property type="entry name" value="Idi_2"/>
    <property type="match status" value="1"/>
</dbReference>
<evidence type="ECO:0000313" key="13">
    <source>
        <dbReference type="EMBL" id="QNO55909.1"/>
    </source>
</evidence>
<dbReference type="InterPro" id="IPR000262">
    <property type="entry name" value="FMN-dep_DH"/>
</dbReference>
<evidence type="ECO:0000256" key="4">
    <source>
        <dbReference type="ARBA" id="ARBA00022643"/>
    </source>
</evidence>
<feature type="binding site" evidence="11">
    <location>
        <position position="189"/>
    </location>
    <ligand>
        <name>FMN</name>
        <dbReference type="ChEBI" id="CHEBI:58210"/>
    </ligand>
</feature>
<dbReference type="EMBL" id="MT631633">
    <property type="protein sequence ID" value="QNO55909.1"/>
    <property type="molecule type" value="Genomic_DNA"/>
</dbReference>
<dbReference type="GO" id="GO:0070402">
    <property type="term" value="F:NADPH binding"/>
    <property type="evidence" value="ECO:0007669"/>
    <property type="project" value="UniProtKB-UniRule"/>
</dbReference>
<gene>
    <name evidence="11 13" type="primary">fni</name>
    <name evidence="13" type="ORF">JGNPCJAK_00012</name>
</gene>
<feature type="binding site" evidence="11">
    <location>
        <position position="158"/>
    </location>
    <ligand>
        <name>Mg(2+)</name>
        <dbReference type="ChEBI" id="CHEBI:18420"/>
    </ligand>
</feature>
<comment type="cofactor">
    <cofactor evidence="11">
        <name>Mg(2+)</name>
        <dbReference type="ChEBI" id="CHEBI:18420"/>
    </cofactor>
</comment>
<comment type="subunit">
    <text evidence="10 11">Homooctamer. Dimer of tetramers.</text>
</comment>
<feature type="binding site" evidence="11">
    <location>
        <begin position="7"/>
        <end position="8"/>
    </location>
    <ligand>
        <name>substrate</name>
    </ligand>
</feature>
<comment type="catalytic activity">
    <reaction evidence="11">
        <text>isopentenyl diphosphate = dimethylallyl diphosphate</text>
        <dbReference type="Rhea" id="RHEA:23284"/>
        <dbReference type="ChEBI" id="CHEBI:57623"/>
        <dbReference type="ChEBI" id="CHEBI:128769"/>
        <dbReference type="EC" id="5.3.3.2"/>
    </reaction>
</comment>